<comment type="similarity">
    <text evidence="2 3">Belongs to the pyridoxal phosphate-binding protein YggS/PROSC family.</text>
</comment>
<accession>A0ABN1XIN4</accession>
<evidence type="ECO:0000256" key="2">
    <source>
        <dbReference type="HAMAP-Rule" id="MF_02087"/>
    </source>
</evidence>
<evidence type="ECO:0000256" key="1">
    <source>
        <dbReference type="ARBA" id="ARBA00022898"/>
    </source>
</evidence>
<dbReference type="CDD" id="cd00635">
    <property type="entry name" value="PLPDE_III_YBL036c_like"/>
    <property type="match status" value="1"/>
</dbReference>
<dbReference type="InterPro" id="IPR001608">
    <property type="entry name" value="Ala_racemase_N"/>
</dbReference>
<dbReference type="SUPFAM" id="SSF51419">
    <property type="entry name" value="PLP-binding barrel"/>
    <property type="match status" value="1"/>
</dbReference>
<dbReference type="Proteomes" id="UP001501414">
    <property type="component" value="Unassembled WGS sequence"/>
</dbReference>
<feature type="domain" description="Alanine racemase N-terminal" evidence="4">
    <location>
        <begin position="26"/>
        <end position="245"/>
    </location>
</feature>
<dbReference type="PANTHER" id="PTHR10146">
    <property type="entry name" value="PROLINE SYNTHETASE CO-TRANSCRIBED BACTERIAL HOMOLOG PROTEIN"/>
    <property type="match status" value="1"/>
</dbReference>
<evidence type="ECO:0000256" key="3">
    <source>
        <dbReference type="RuleBase" id="RU004514"/>
    </source>
</evidence>
<dbReference type="PROSITE" id="PS01211">
    <property type="entry name" value="UPF0001"/>
    <property type="match status" value="1"/>
</dbReference>
<dbReference type="RefSeq" id="WP_344018843.1">
    <property type="nucleotide sequence ID" value="NZ_BAAAJK010000004.1"/>
</dbReference>
<proteinExistence type="inferred from homology"/>
<feature type="modified residue" description="N6-(pyridoxal phosphate)lysine" evidence="2">
    <location>
        <position position="48"/>
    </location>
</feature>
<keyword evidence="1 2" id="KW-0663">Pyridoxal phosphate</keyword>
<dbReference type="InterPro" id="IPR011078">
    <property type="entry name" value="PyrdxlP_homeostasis"/>
</dbReference>
<dbReference type="NCBIfam" id="TIGR00044">
    <property type="entry name" value="YggS family pyridoxal phosphate-dependent enzyme"/>
    <property type="match status" value="1"/>
</dbReference>
<protein>
    <recommendedName>
        <fullName evidence="2">Pyridoxal phosphate homeostasis protein</fullName>
        <shortName evidence="2">PLP homeostasis protein</shortName>
    </recommendedName>
</protein>
<keyword evidence="6" id="KW-1185">Reference proteome</keyword>
<dbReference type="PIRSF" id="PIRSF004848">
    <property type="entry name" value="YBL036c_PLPDEIII"/>
    <property type="match status" value="1"/>
</dbReference>
<name>A0ABN1XIN4_9PSEU</name>
<dbReference type="PANTHER" id="PTHR10146:SF14">
    <property type="entry name" value="PYRIDOXAL PHOSPHATE HOMEOSTASIS PROTEIN"/>
    <property type="match status" value="1"/>
</dbReference>
<evidence type="ECO:0000313" key="5">
    <source>
        <dbReference type="EMBL" id="GAA1382554.1"/>
    </source>
</evidence>
<dbReference type="Pfam" id="PF01168">
    <property type="entry name" value="Ala_racemase_N"/>
    <property type="match status" value="1"/>
</dbReference>
<dbReference type="EMBL" id="BAAAJK010000004">
    <property type="protein sequence ID" value="GAA1382554.1"/>
    <property type="molecule type" value="Genomic_DNA"/>
</dbReference>
<organism evidence="5 6">
    <name type="scientific">Pseudonocardia kongjuensis</name>
    <dbReference type="NCBI Taxonomy" id="102227"/>
    <lineage>
        <taxon>Bacteria</taxon>
        <taxon>Bacillati</taxon>
        <taxon>Actinomycetota</taxon>
        <taxon>Actinomycetes</taxon>
        <taxon>Pseudonocardiales</taxon>
        <taxon>Pseudonocardiaceae</taxon>
        <taxon>Pseudonocardia</taxon>
    </lineage>
</organism>
<sequence>MIGVADPDTPERTAELTERLAAVRGRLAAACRSAGRDPAEVSLLAVTKTVPPADVATLIDLGLTEFAENRAQELAAKVADVAAARPGAEPRWHFVGGLQRNKVRTVLPWVTCIQSVDSPRLARAIDREVGRLRGSGERDAPLPVLVQYSVDGDPARGGVPDDGLDELADLVAELPGLELAGLMAVAPLGREPGASFAAIAAAAGRVRERHPAARTLSAGMSGDLEIAVDHGSTVVRVGTALVGDRRITSE</sequence>
<dbReference type="HAMAP" id="MF_02087">
    <property type="entry name" value="PLP_homeostasis"/>
    <property type="match status" value="1"/>
</dbReference>
<gene>
    <name evidence="5" type="ORF">GCM10009613_10570</name>
</gene>
<dbReference type="InterPro" id="IPR029066">
    <property type="entry name" value="PLP-binding_barrel"/>
</dbReference>
<evidence type="ECO:0000313" key="6">
    <source>
        <dbReference type="Proteomes" id="UP001501414"/>
    </source>
</evidence>
<evidence type="ECO:0000259" key="4">
    <source>
        <dbReference type="Pfam" id="PF01168"/>
    </source>
</evidence>
<dbReference type="Gene3D" id="3.20.20.10">
    <property type="entry name" value="Alanine racemase"/>
    <property type="match status" value="1"/>
</dbReference>
<comment type="function">
    <text evidence="2">Pyridoxal 5'-phosphate (PLP)-binding protein, which is involved in PLP homeostasis.</text>
</comment>
<comment type="caution">
    <text evidence="5">The sequence shown here is derived from an EMBL/GenBank/DDBJ whole genome shotgun (WGS) entry which is preliminary data.</text>
</comment>
<reference evidence="5 6" key="1">
    <citation type="journal article" date="2019" name="Int. J. Syst. Evol. Microbiol.">
        <title>The Global Catalogue of Microorganisms (GCM) 10K type strain sequencing project: providing services to taxonomists for standard genome sequencing and annotation.</title>
        <authorList>
            <consortium name="The Broad Institute Genomics Platform"/>
            <consortium name="The Broad Institute Genome Sequencing Center for Infectious Disease"/>
            <person name="Wu L."/>
            <person name="Ma J."/>
        </authorList>
    </citation>
    <scope>NUCLEOTIDE SEQUENCE [LARGE SCALE GENOMIC DNA]</scope>
    <source>
        <strain evidence="5 6">JCM 11896</strain>
    </source>
</reference>